<protein>
    <submittedName>
        <fullName evidence="2">MJ0570-related uncharacterized domain-containing protein</fullName>
    </submittedName>
</protein>
<dbReference type="RefSeq" id="WP_281243926.1">
    <property type="nucleotide sequence ID" value="NZ_FOVF01000005.1"/>
</dbReference>
<evidence type="ECO:0000259" key="1">
    <source>
        <dbReference type="Pfam" id="PF01902"/>
    </source>
</evidence>
<evidence type="ECO:0000313" key="3">
    <source>
        <dbReference type="Proteomes" id="UP000198575"/>
    </source>
</evidence>
<feature type="domain" description="Diphthamide synthase" evidence="1">
    <location>
        <begin position="10"/>
        <end position="209"/>
    </location>
</feature>
<dbReference type="Gene3D" id="3.40.50.620">
    <property type="entry name" value="HUPs"/>
    <property type="match status" value="1"/>
</dbReference>
<dbReference type="InterPro" id="IPR014729">
    <property type="entry name" value="Rossmann-like_a/b/a_fold"/>
</dbReference>
<keyword evidence="3" id="KW-1185">Reference proteome</keyword>
<accession>A0A1I4WHX4</accession>
<dbReference type="AlphaFoldDB" id="A0A1I4WHX4"/>
<evidence type="ECO:0000313" key="2">
    <source>
        <dbReference type="EMBL" id="SFN13278.1"/>
    </source>
</evidence>
<name>A0A1I4WHX4_9GAMM</name>
<dbReference type="Pfam" id="PF01902">
    <property type="entry name" value="Diphthami_syn_2"/>
    <property type="match status" value="1"/>
</dbReference>
<dbReference type="InterPro" id="IPR002761">
    <property type="entry name" value="Diphthami_syn_dom"/>
</dbReference>
<dbReference type="Proteomes" id="UP000198575">
    <property type="component" value="Unassembled WGS sequence"/>
</dbReference>
<dbReference type="SUPFAM" id="SSF52402">
    <property type="entry name" value="Adenine nucleotide alpha hydrolases-like"/>
    <property type="match status" value="1"/>
</dbReference>
<sequence length="226" mass="24820">MADGQPILLAWSGGKDCLMALDRLLADPRWDVVGLLTTLDRSTDRVAMHDVRGSVLRAQATALRLPLIEMPIDWPAPNDVYLAAFAAALASAQRTTPGLVHIAFGDLFLDDLRRWREAALERIGWKAEFPLWNEPTRALASAFVDAGHRAIVTTVDLERLPEAFCGREFDASLLAELPQGADACGENGEFHTLCHAGPLFATALALVRGQMTTRMQRFRCLDLELG</sequence>
<gene>
    <name evidence="2" type="ORF">SAMN05216289_10537</name>
</gene>
<dbReference type="EMBL" id="FOVF01000005">
    <property type="protein sequence ID" value="SFN13278.1"/>
    <property type="molecule type" value="Genomic_DNA"/>
</dbReference>
<organism evidence="2 3">
    <name type="scientific">Dokdonella immobilis</name>
    <dbReference type="NCBI Taxonomy" id="578942"/>
    <lineage>
        <taxon>Bacteria</taxon>
        <taxon>Pseudomonadati</taxon>
        <taxon>Pseudomonadota</taxon>
        <taxon>Gammaproteobacteria</taxon>
        <taxon>Lysobacterales</taxon>
        <taxon>Rhodanobacteraceae</taxon>
        <taxon>Dokdonella</taxon>
    </lineage>
</organism>
<reference evidence="2 3" key="1">
    <citation type="submission" date="2016-10" db="EMBL/GenBank/DDBJ databases">
        <authorList>
            <person name="de Groot N.N."/>
        </authorList>
    </citation>
    <scope>NUCLEOTIDE SEQUENCE [LARGE SCALE GENOMIC DNA]</scope>
    <source>
        <strain evidence="2 3">CGMCC 1.7659</strain>
    </source>
</reference>
<proteinExistence type="predicted"/>
<dbReference type="Gene3D" id="3.90.1490.10">
    <property type="entry name" value="putative n-type atp pyrophosphatase, domain 2"/>
    <property type="match status" value="1"/>
</dbReference>
<dbReference type="STRING" id="578942.SAMN05216289_10537"/>